<dbReference type="AlphaFoldDB" id="X1HAU6"/>
<protein>
    <submittedName>
        <fullName evidence="3">Uncharacterized protein</fullName>
    </submittedName>
</protein>
<proteinExistence type="predicted"/>
<evidence type="ECO:0000313" key="3">
    <source>
        <dbReference type="EMBL" id="GAH66482.1"/>
    </source>
</evidence>
<comment type="caution">
    <text evidence="3">The sequence shown here is derived from an EMBL/GenBank/DDBJ whole genome shotgun (WGS) entry which is preliminary data.</text>
</comment>
<feature type="compositionally biased region" description="Polar residues" evidence="1">
    <location>
        <begin position="54"/>
        <end position="69"/>
    </location>
</feature>
<accession>X1HAU6</accession>
<keyword evidence="2" id="KW-1133">Transmembrane helix</keyword>
<sequence length="237" mass="26340">GVNLKGLGVVATSAAAGTAAASPFIIFLKKIMGSINPSKLFKGVKKLVKRKNPDGSTSVEPANENFTTTDFDESGLPDNEFDESSEDGMMDKVKTFYDENKKKIMIGGIGLVIVIVAIIGFKKYSKKKKNQLRGLKAAQTRKRNARKKTQLKGAPKRKYNRKKTTPKKRKYTPRKKQLGRGSTTIIKHPTKGRGKARMSIRDSGQRFSMMHAKAKQLQKKHPNTKYSTLLSRASKLI</sequence>
<feature type="region of interest" description="Disordered" evidence="1">
    <location>
        <begin position="132"/>
        <end position="198"/>
    </location>
</feature>
<feature type="compositionally biased region" description="Basic residues" evidence="1">
    <location>
        <begin position="188"/>
        <end position="198"/>
    </location>
</feature>
<feature type="region of interest" description="Disordered" evidence="1">
    <location>
        <begin position="51"/>
        <end position="85"/>
    </location>
</feature>
<feature type="non-terminal residue" evidence="3">
    <location>
        <position position="1"/>
    </location>
</feature>
<evidence type="ECO:0000256" key="2">
    <source>
        <dbReference type="SAM" id="Phobius"/>
    </source>
</evidence>
<evidence type="ECO:0000256" key="1">
    <source>
        <dbReference type="SAM" id="MobiDB-lite"/>
    </source>
</evidence>
<feature type="transmembrane region" description="Helical" evidence="2">
    <location>
        <begin position="104"/>
        <end position="121"/>
    </location>
</feature>
<dbReference type="EMBL" id="BARU01026759">
    <property type="protein sequence ID" value="GAH66482.1"/>
    <property type="molecule type" value="Genomic_DNA"/>
</dbReference>
<feature type="compositionally biased region" description="Acidic residues" evidence="1">
    <location>
        <begin position="70"/>
        <end position="85"/>
    </location>
</feature>
<feature type="transmembrane region" description="Helical" evidence="2">
    <location>
        <begin position="6"/>
        <end position="28"/>
    </location>
</feature>
<gene>
    <name evidence="3" type="ORF">S03H2_42949</name>
</gene>
<reference evidence="3" key="1">
    <citation type="journal article" date="2014" name="Front. Microbiol.">
        <title>High frequency of phylogenetically diverse reductive dehalogenase-homologous genes in deep subseafloor sedimentary metagenomes.</title>
        <authorList>
            <person name="Kawai M."/>
            <person name="Futagami T."/>
            <person name="Toyoda A."/>
            <person name="Takaki Y."/>
            <person name="Nishi S."/>
            <person name="Hori S."/>
            <person name="Arai W."/>
            <person name="Tsubouchi T."/>
            <person name="Morono Y."/>
            <person name="Uchiyama I."/>
            <person name="Ito T."/>
            <person name="Fujiyama A."/>
            <person name="Inagaki F."/>
            <person name="Takami H."/>
        </authorList>
    </citation>
    <scope>NUCLEOTIDE SEQUENCE</scope>
    <source>
        <strain evidence="3">Expedition CK06-06</strain>
    </source>
</reference>
<name>X1HAU6_9ZZZZ</name>
<organism evidence="3">
    <name type="scientific">marine sediment metagenome</name>
    <dbReference type="NCBI Taxonomy" id="412755"/>
    <lineage>
        <taxon>unclassified sequences</taxon>
        <taxon>metagenomes</taxon>
        <taxon>ecological metagenomes</taxon>
    </lineage>
</organism>
<keyword evidence="2" id="KW-0472">Membrane</keyword>
<feature type="compositionally biased region" description="Basic residues" evidence="1">
    <location>
        <begin position="139"/>
        <end position="178"/>
    </location>
</feature>
<keyword evidence="2" id="KW-0812">Transmembrane</keyword>